<comment type="subcellular location">
    <subcellularLocation>
        <location evidence="2">Cell membrane</location>
    </subcellularLocation>
</comment>
<feature type="signal peptide" evidence="11">
    <location>
        <begin position="1"/>
        <end position="28"/>
    </location>
</feature>
<reference evidence="15" key="1">
    <citation type="submission" date="2018-05" db="EMBL/GenBank/DDBJ databases">
        <title>Genome Sequencing of selected type strains of the family Eggerthellaceae.</title>
        <authorList>
            <person name="Danylec N."/>
            <person name="Stoll D.A."/>
            <person name="Doetsch A."/>
            <person name="Huch M."/>
        </authorList>
    </citation>
    <scope>NUCLEOTIDE SEQUENCE [LARGE SCALE GENOMIC DNA]</scope>
    <source>
        <strain evidence="15">DSM 16106</strain>
    </source>
</reference>
<feature type="transmembrane region" description="Helical" evidence="10">
    <location>
        <begin position="506"/>
        <end position="529"/>
    </location>
</feature>
<dbReference type="Gene3D" id="3.30.565.10">
    <property type="entry name" value="Histidine kinase-like ATPase, C-terminal domain"/>
    <property type="match status" value="1"/>
</dbReference>
<feature type="modified residue" description="4-aspartylphosphate" evidence="9">
    <location>
        <position position="853"/>
    </location>
</feature>
<dbReference type="FunFam" id="3.30.565.10:FF:000010">
    <property type="entry name" value="Sensor histidine kinase RcsC"/>
    <property type="match status" value="1"/>
</dbReference>
<dbReference type="SMART" id="SM00387">
    <property type="entry name" value="HATPase_c"/>
    <property type="match status" value="1"/>
</dbReference>
<dbReference type="Proteomes" id="UP000278632">
    <property type="component" value="Unassembled WGS sequence"/>
</dbReference>
<dbReference type="InterPro" id="IPR036097">
    <property type="entry name" value="HisK_dim/P_sf"/>
</dbReference>
<proteinExistence type="inferred from homology"/>
<dbReference type="OrthoDB" id="3170569at2"/>
<accession>A0A3N0B635</accession>
<evidence type="ECO:0000313" key="14">
    <source>
        <dbReference type="EMBL" id="RNL42573.1"/>
    </source>
</evidence>
<dbReference type="SUPFAM" id="SSF47384">
    <property type="entry name" value="Homodimeric domain of signal transducing histidine kinase"/>
    <property type="match status" value="1"/>
</dbReference>
<evidence type="ECO:0000256" key="11">
    <source>
        <dbReference type="SAM" id="SignalP"/>
    </source>
</evidence>
<keyword evidence="10" id="KW-0812">Transmembrane</keyword>
<dbReference type="CDD" id="cd17546">
    <property type="entry name" value="REC_hyHK_CKI1_RcsC-like"/>
    <property type="match status" value="1"/>
</dbReference>
<dbReference type="Pfam" id="PF00512">
    <property type="entry name" value="HisKA"/>
    <property type="match status" value="1"/>
</dbReference>
<feature type="chain" id="PRO_5017957754" description="Circadian input-output histidine kinase CikA" evidence="11">
    <location>
        <begin position="29"/>
        <end position="924"/>
    </location>
</feature>
<dbReference type="InterPro" id="IPR011006">
    <property type="entry name" value="CheY-like_superfamily"/>
</dbReference>
<evidence type="ECO:0000256" key="10">
    <source>
        <dbReference type="SAM" id="Phobius"/>
    </source>
</evidence>
<dbReference type="SMART" id="SM00448">
    <property type="entry name" value="REC"/>
    <property type="match status" value="1"/>
</dbReference>
<comment type="catalytic activity">
    <reaction evidence="1">
        <text>ATP + protein L-histidine = ADP + protein N-phospho-L-histidine.</text>
        <dbReference type="EC" id="2.7.13.3"/>
    </reaction>
</comment>
<dbReference type="SMART" id="SM00062">
    <property type="entry name" value="PBPb"/>
    <property type="match status" value="2"/>
</dbReference>
<comment type="caution">
    <text evidence="14">The sequence shown here is derived from an EMBL/GenBank/DDBJ whole genome shotgun (WGS) entry which is preliminary data.</text>
</comment>
<dbReference type="PANTHER" id="PTHR45339">
    <property type="entry name" value="HYBRID SIGNAL TRANSDUCTION HISTIDINE KINASE J"/>
    <property type="match status" value="1"/>
</dbReference>
<dbReference type="EMBL" id="QICD01000017">
    <property type="protein sequence ID" value="RNL42573.1"/>
    <property type="molecule type" value="Genomic_DNA"/>
</dbReference>
<dbReference type="PRINTS" id="PR00344">
    <property type="entry name" value="BCTRLSENSOR"/>
</dbReference>
<dbReference type="PANTHER" id="PTHR45339:SF1">
    <property type="entry name" value="HYBRID SIGNAL TRANSDUCTION HISTIDINE KINASE J"/>
    <property type="match status" value="1"/>
</dbReference>
<evidence type="ECO:0000256" key="3">
    <source>
        <dbReference type="ARBA" id="ARBA00006402"/>
    </source>
</evidence>
<keyword evidence="10" id="KW-1133">Transmembrane helix</keyword>
<keyword evidence="6 14" id="KW-0808">Transferase</keyword>
<evidence type="ECO:0000256" key="4">
    <source>
        <dbReference type="ARBA" id="ARBA00012438"/>
    </source>
</evidence>
<evidence type="ECO:0000256" key="5">
    <source>
        <dbReference type="ARBA" id="ARBA00022553"/>
    </source>
</evidence>
<organism evidence="14 15">
    <name type="scientific">Paraeggerthella hongkongensis</name>
    <dbReference type="NCBI Taxonomy" id="230658"/>
    <lineage>
        <taxon>Bacteria</taxon>
        <taxon>Bacillati</taxon>
        <taxon>Actinomycetota</taxon>
        <taxon>Coriobacteriia</taxon>
        <taxon>Eggerthellales</taxon>
        <taxon>Eggerthellaceae</taxon>
        <taxon>Paraeggerthella</taxon>
    </lineage>
</organism>
<dbReference type="Gene3D" id="1.10.287.130">
    <property type="match status" value="1"/>
</dbReference>
<dbReference type="PROSITE" id="PS50110">
    <property type="entry name" value="RESPONSE_REGULATORY"/>
    <property type="match status" value="1"/>
</dbReference>
<dbReference type="InterPro" id="IPR005467">
    <property type="entry name" value="His_kinase_dom"/>
</dbReference>
<dbReference type="GO" id="GO:0000155">
    <property type="term" value="F:phosphorelay sensor kinase activity"/>
    <property type="evidence" value="ECO:0007669"/>
    <property type="project" value="InterPro"/>
</dbReference>
<keyword evidence="5 9" id="KW-0597">Phosphoprotein</keyword>
<dbReference type="InterPro" id="IPR003661">
    <property type="entry name" value="HisK_dim/P_dom"/>
</dbReference>
<evidence type="ECO:0000313" key="15">
    <source>
        <dbReference type="Proteomes" id="UP000278632"/>
    </source>
</evidence>
<dbReference type="PROSITE" id="PS50109">
    <property type="entry name" value="HIS_KIN"/>
    <property type="match status" value="1"/>
</dbReference>
<keyword evidence="6 14" id="KW-0418">Kinase</keyword>
<dbReference type="Pfam" id="PF00072">
    <property type="entry name" value="Response_reg"/>
    <property type="match status" value="1"/>
</dbReference>
<dbReference type="SUPFAM" id="SSF53850">
    <property type="entry name" value="Periplasmic binding protein-like II"/>
    <property type="match status" value="2"/>
</dbReference>
<dbReference type="InterPro" id="IPR001638">
    <property type="entry name" value="Solute-binding_3/MltF_N"/>
</dbReference>
<gene>
    <name evidence="14" type="ORF">DMP08_08690</name>
</gene>
<dbReference type="InterPro" id="IPR003594">
    <property type="entry name" value="HATPase_dom"/>
</dbReference>
<dbReference type="InterPro" id="IPR004358">
    <property type="entry name" value="Sig_transdc_His_kin-like_C"/>
</dbReference>
<dbReference type="SUPFAM" id="SSF55874">
    <property type="entry name" value="ATPase domain of HSP90 chaperone/DNA topoisomerase II/histidine kinase"/>
    <property type="match status" value="1"/>
</dbReference>
<sequence length="924" mass="99539">MGKCAKRIACTLVLSAMLAVAFVAPAVADEQALSSRGRVVKVAFPPSEGLSMVDDQGNRSGVLFDWLTEIAKYTGWEYEFVDGDVDSLIGRLRDGEIDLVGGMFVREQLVDSLDYSTYSMGSNRSLLACAQDNDAVASFDLSTLNGATIGVYEKAVDKNKRLAGFLSLNGLSCTLLPLDYASYKSCLDDGAADVMLTGDTDLPDNCKVIASFGGEPQYFALAKGSDLLPELDAAMAQVYAADPGFATKLHDAYFPQAYRFPLELSADDRAYIASRGEVKVAVVAGQYPLYYDLEGSYRGVVKEILGLVSERTGLTFRFVHAGTYEAALELVESGEADVLGGFQGDERTASERDLALTASYASLDGVVLRSKAGSQRSEGLVFAQLEGLADPKGLDVARVVRYATYEECLSAVNEGRADLTSMPASCAESLFVERSYANVAPATSEHDDAVFSLALPKPVDASLYAVLNKAVNSLSSDELGAIVSRNSTPVTSHRATIESFVAQNPFLVVTMVLVFALLLGVIGVVVSLSKVRARMMAIKLEKAEEAGREKADFLSRMSHEIRTPMNAIIGLSSVASLSGEATPAIRSSLEKINTSAQFLLSLVNDILDMSKIDNNKMRIEVAPMRLRCLAERLESMFCMQAEEKDVRFEVRCCVDEGVVGDDVRLQQVLANLLSNAFKFTDGGGFVQLSIEELRRDDASVRIRFSVKDDGAGIREEDLGRIFDSFEQAAENRRNAQGTGLGLAISSSLVRLMGGSLEVRSSFGRGSEFFFAIDLPLAEEGQAPLNKAVPSPDNAPALKGSHVLLAEDNDLNAEIAVALLEMQGMSVDRAADGREAIDLFEASEAGAYDFVLMDVRMPVLDGLAAARAIRSLDRADARKVPIVALTANTFQEDREEARAAGMDGFVPKPFDANQLYDALRGFLNG</sequence>
<dbReference type="SMART" id="SM00388">
    <property type="entry name" value="HisKA"/>
    <property type="match status" value="1"/>
</dbReference>
<keyword evidence="11" id="KW-0732">Signal</keyword>
<dbReference type="Gene3D" id="3.40.190.10">
    <property type="entry name" value="Periplasmic binding protein-like II"/>
    <property type="match status" value="4"/>
</dbReference>
<feature type="domain" description="Histidine kinase" evidence="12">
    <location>
        <begin position="556"/>
        <end position="778"/>
    </location>
</feature>
<feature type="domain" description="Response regulatory" evidence="13">
    <location>
        <begin position="801"/>
        <end position="922"/>
    </location>
</feature>
<dbReference type="CDD" id="cd00082">
    <property type="entry name" value="HisKA"/>
    <property type="match status" value="1"/>
</dbReference>
<evidence type="ECO:0000256" key="8">
    <source>
        <dbReference type="ARBA" id="ARBA00074306"/>
    </source>
</evidence>
<keyword evidence="15" id="KW-1185">Reference proteome</keyword>
<evidence type="ECO:0000256" key="2">
    <source>
        <dbReference type="ARBA" id="ARBA00004236"/>
    </source>
</evidence>
<dbReference type="Gene3D" id="3.40.50.2300">
    <property type="match status" value="1"/>
</dbReference>
<dbReference type="EC" id="2.7.13.3" evidence="4"/>
<evidence type="ECO:0000256" key="7">
    <source>
        <dbReference type="ARBA" id="ARBA00023012"/>
    </source>
</evidence>
<dbReference type="Pfam" id="PF00497">
    <property type="entry name" value="SBP_bac_3"/>
    <property type="match status" value="1"/>
</dbReference>
<dbReference type="RefSeq" id="WP_123192527.1">
    <property type="nucleotide sequence ID" value="NZ_QICD01000017.1"/>
</dbReference>
<comment type="similarity">
    <text evidence="3">In the N-terminal section; belongs to the phytochrome family.</text>
</comment>
<evidence type="ECO:0000259" key="13">
    <source>
        <dbReference type="PROSITE" id="PS50110"/>
    </source>
</evidence>
<dbReference type="SUPFAM" id="SSF52172">
    <property type="entry name" value="CheY-like"/>
    <property type="match status" value="1"/>
</dbReference>
<keyword evidence="10" id="KW-0472">Membrane</keyword>
<dbReference type="AlphaFoldDB" id="A0A3N0B635"/>
<evidence type="ECO:0000259" key="12">
    <source>
        <dbReference type="PROSITE" id="PS50109"/>
    </source>
</evidence>
<dbReference type="GO" id="GO:0005886">
    <property type="term" value="C:plasma membrane"/>
    <property type="evidence" value="ECO:0007669"/>
    <property type="project" value="UniProtKB-SubCell"/>
</dbReference>
<evidence type="ECO:0000256" key="9">
    <source>
        <dbReference type="PROSITE-ProRule" id="PRU00169"/>
    </source>
</evidence>
<dbReference type="Pfam" id="PF02518">
    <property type="entry name" value="HATPase_c"/>
    <property type="match status" value="1"/>
</dbReference>
<protein>
    <recommendedName>
        <fullName evidence="8">Circadian input-output histidine kinase CikA</fullName>
        <ecNumber evidence="4">2.7.13.3</ecNumber>
    </recommendedName>
</protein>
<evidence type="ECO:0000256" key="1">
    <source>
        <dbReference type="ARBA" id="ARBA00000085"/>
    </source>
</evidence>
<dbReference type="InterPro" id="IPR036890">
    <property type="entry name" value="HATPase_C_sf"/>
</dbReference>
<name>A0A3N0B635_9ACTN</name>
<evidence type="ECO:0000256" key="6">
    <source>
        <dbReference type="ARBA" id="ARBA00022777"/>
    </source>
</evidence>
<dbReference type="CDD" id="cd16922">
    <property type="entry name" value="HATPase_EvgS-ArcB-TorS-like"/>
    <property type="match status" value="1"/>
</dbReference>
<dbReference type="InterPro" id="IPR001789">
    <property type="entry name" value="Sig_transdc_resp-reg_receiver"/>
</dbReference>
<keyword evidence="7" id="KW-0902">Two-component regulatory system</keyword>